<keyword evidence="4" id="KW-0812">Transmembrane</keyword>
<name>A0A1M6RB52_9AQUI</name>
<evidence type="ECO:0000313" key="7">
    <source>
        <dbReference type="Proteomes" id="UP000189810"/>
    </source>
</evidence>
<dbReference type="AlphaFoldDB" id="A0A1M6RB52"/>
<dbReference type="OrthoDB" id="5296507at2"/>
<keyword evidence="2" id="KW-0186">Copper</keyword>
<keyword evidence="2" id="KW-0479">Metal-binding</keyword>
<evidence type="ECO:0000313" key="6">
    <source>
        <dbReference type="EMBL" id="SHK29699.1"/>
    </source>
</evidence>
<dbReference type="EMBL" id="LT670846">
    <property type="protein sequence ID" value="SHK29699.1"/>
    <property type="molecule type" value="Genomic_DNA"/>
</dbReference>
<dbReference type="CDD" id="cd02968">
    <property type="entry name" value="SCO"/>
    <property type="match status" value="1"/>
</dbReference>
<keyword evidence="4" id="KW-1133">Transmembrane helix</keyword>
<dbReference type="Proteomes" id="UP000189810">
    <property type="component" value="Chromosome I"/>
</dbReference>
<evidence type="ECO:0000256" key="3">
    <source>
        <dbReference type="PIRSR" id="PIRSR603782-2"/>
    </source>
</evidence>
<proteinExistence type="inferred from homology"/>
<feature type="binding site" evidence="2">
    <location>
        <position position="74"/>
    </location>
    <ligand>
        <name>Cu cation</name>
        <dbReference type="ChEBI" id="CHEBI:23378"/>
    </ligand>
</feature>
<dbReference type="InterPro" id="IPR003782">
    <property type="entry name" value="SCO1/SenC"/>
</dbReference>
<organism evidence="6 7">
    <name type="scientific">Thermocrinis minervae</name>
    <dbReference type="NCBI Taxonomy" id="381751"/>
    <lineage>
        <taxon>Bacteria</taxon>
        <taxon>Pseudomonadati</taxon>
        <taxon>Aquificota</taxon>
        <taxon>Aquificia</taxon>
        <taxon>Aquificales</taxon>
        <taxon>Aquificaceae</taxon>
        <taxon>Thermocrinis</taxon>
    </lineage>
</organism>
<comment type="similarity">
    <text evidence="1">Belongs to the SCO1/2 family.</text>
</comment>
<feature type="signal peptide" evidence="5">
    <location>
        <begin position="1"/>
        <end position="19"/>
    </location>
</feature>
<evidence type="ECO:0000256" key="2">
    <source>
        <dbReference type="PIRSR" id="PIRSR603782-1"/>
    </source>
</evidence>
<sequence>MKFLLGLLPLFFFITFSFSQNSGTGIPPDESKTLGKPLPNVSLIDSEGKVFELYSLKGKPLIISPIYTNCSSACPIITKSLKEVLPSVGTVGKDFNVISFSFDYTDTVKDLRKFKEREGLPKEWIVATGKTRQDLFELVDAIDFRFMSIPETKDFVHPNFIVFVSPDMRIKKYLYGVTFKVQDIKDSLYYAVGHESLSEKLRPYIFFLSLVGFSISLLYIILKLTRKV</sequence>
<dbReference type="SUPFAM" id="SSF52833">
    <property type="entry name" value="Thioredoxin-like"/>
    <property type="match status" value="1"/>
</dbReference>
<dbReference type="InterPro" id="IPR036249">
    <property type="entry name" value="Thioredoxin-like_sf"/>
</dbReference>
<evidence type="ECO:0000256" key="4">
    <source>
        <dbReference type="SAM" id="Phobius"/>
    </source>
</evidence>
<keyword evidence="4" id="KW-0472">Membrane</keyword>
<dbReference type="STRING" id="381751.SAMN05444391_0577"/>
<gene>
    <name evidence="6" type="ORF">SAMN05444391_0577</name>
</gene>
<keyword evidence="3" id="KW-1015">Disulfide bond</keyword>
<dbReference type="PANTHER" id="PTHR12151">
    <property type="entry name" value="ELECTRON TRANSPORT PROTIN SCO1/SENC FAMILY MEMBER"/>
    <property type="match status" value="1"/>
</dbReference>
<protein>
    <submittedName>
        <fullName evidence="6">Protein SCO1/2</fullName>
    </submittedName>
</protein>
<dbReference type="GO" id="GO:0046872">
    <property type="term" value="F:metal ion binding"/>
    <property type="evidence" value="ECO:0007669"/>
    <property type="project" value="UniProtKB-KW"/>
</dbReference>
<keyword evidence="7" id="KW-1185">Reference proteome</keyword>
<feature type="chain" id="PRO_5012703205" evidence="5">
    <location>
        <begin position="20"/>
        <end position="228"/>
    </location>
</feature>
<dbReference type="Gene3D" id="3.40.30.10">
    <property type="entry name" value="Glutaredoxin"/>
    <property type="match status" value="1"/>
</dbReference>
<evidence type="ECO:0000256" key="1">
    <source>
        <dbReference type="ARBA" id="ARBA00010996"/>
    </source>
</evidence>
<dbReference type="Pfam" id="PF02630">
    <property type="entry name" value="SCO1-SenC"/>
    <property type="match status" value="1"/>
</dbReference>
<feature type="binding site" evidence="2">
    <location>
        <position position="157"/>
    </location>
    <ligand>
        <name>Cu cation</name>
        <dbReference type="ChEBI" id="CHEBI:23378"/>
    </ligand>
</feature>
<dbReference type="PANTHER" id="PTHR12151:SF8">
    <property type="entry name" value="THIOREDOXIN DOMAIN-CONTAINING PROTEIN"/>
    <property type="match status" value="1"/>
</dbReference>
<reference evidence="6 7" key="1">
    <citation type="submission" date="2016-11" db="EMBL/GenBank/DDBJ databases">
        <authorList>
            <person name="Jaros S."/>
            <person name="Januszkiewicz K."/>
            <person name="Wedrychowicz H."/>
        </authorList>
    </citation>
    <scope>NUCLEOTIDE SEQUENCE [LARGE SCALE GENOMIC DNA]</scope>
    <source>
        <strain evidence="6 7">DSM 19557</strain>
    </source>
</reference>
<evidence type="ECO:0000256" key="5">
    <source>
        <dbReference type="SAM" id="SignalP"/>
    </source>
</evidence>
<dbReference type="RefSeq" id="WP_079653738.1">
    <property type="nucleotide sequence ID" value="NZ_LT670846.1"/>
</dbReference>
<feature type="transmembrane region" description="Helical" evidence="4">
    <location>
        <begin position="204"/>
        <end position="222"/>
    </location>
</feature>
<keyword evidence="5" id="KW-0732">Signal</keyword>
<accession>A0A1M6RB52</accession>
<feature type="disulfide bond" description="Redox-active" evidence="3">
    <location>
        <begin position="70"/>
        <end position="74"/>
    </location>
</feature>
<feature type="binding site" evidence="2">
    <location>
        <position position="70"/>
    </location>
    <ligand>
        <name>Cu cation</name>
        <dbReference type="ChEBI" id="CHEBI:23378"/>
    </ligand>
</feature>